<name>A0A1F8A9P8_9EURO</name>
<keyword evidence="4" id="KW-1185">Reference proteome</keyword>
<dbReference type="PANTHER" id="PTHR34187">
    <property type="entry name" value="FGR18P"/>
    <property type="match status" value="1"/>
</dbReference>
<sequence>MDSSDLTQSTTKNVSSSSPTHRSSSPRSSNSHPRRMSPLSERDQPNVAPDQGQPPPFNEITPIVSNGSDRRNYHSTEGLRNRDAGSGDSQPKSSGQRGTRDADQQNPQSDSAEPHVSWFSRIADRYGSLELENKGSVARDHLALANISRMVKDIFSFCIHRNRHNATFPFKQFKLKHIGFDYASQALPPLLSPPFYDPTTIRVTATSERLRSIGKPLGTTFIGVAIVILLIGFHRYFESQYWIIRGKFPASRGSIAIIAFVAAALIIAALVVILAISPGSVEA</sequence>
<reference evidence="3 4" key="1">
    <citation type="journal article" date="2016" name="Genome Biol. Evol.">
        <title>Draft genome sequence of an aflatoxigenic Aspergillus species, A. bombycis.</title>
        <authorList>
            <person name="Moore G.G."/>
            <person name="Mack B.M."/>
            <person name="Beltz S.B."/>
            <person name="Gilbert M.K."/>
        </authorList>
    </citation>
    <scope>NUCLEOTIDE SEQUENCE [LARGE SCALE GENOMIC DNA]</scope>
    <source>
        <strain evidence="4">NRRL 26010</strain>
    </source>
</reference>
<dbReference type="OrthoDB" id="199599at2759"/>
<evidence type="ECO:0000313" key="4">
    <source>
        <dbReference type="Proteomes" id="UP000179179"/>
    </source>
</evidence>
<dbReference type="InterPro" id="IPR052053">
    <property type="entry name" value="IM_YidH-like"/>
</dbReference>
<comment type="caution">
    <text evidence="3">The sequence shown here is derived from an EMBL/GenBank/DDBJ whole genome shotgun (WGS) entry which is preliminary data.</text>
</comment>
<dbReference type="Proteomes" id="UP000179179">
    <property type="component" value="Unassembled WGS sequence"/>
</dbReference>
<gene>
    <name evidence="3" type="ORF">ABOM_002439</name>
</gene>
<dbReference type="PANTHER" id="PTHR34187:SF2">
    <property type="entry name" value="DUF202 DOMAIN-CONTAINING PROTEIN"/>
    <property type="match status" value="1"/>
</dbReference>
<evidence type="ECO:0000256" key="2">
    <source>
        <dbReference type="SAM" id="Phobius"/>
    </source>
</evidence>
<keyword evidence="2" id="KW-0472">Membrane</keyword>
<feature type="compositionally biased region" description="Basic and acidic residues" evidence="1">
    <location>
        <begin position="68"/>
        <end position="85"/>
    </location>
</feature>
<keyword evidence="2" id="KW-1133">Transmembrane helix</keyword>
<proteinExistence type="predicted"/>
<organism evidence="3 4">
    <name type="scientific">Aspergillus bombycis</name>
    <dbReference type="NCBI Taxonomy" id="109264"/>
    <lineage>
        <taxon>Eukaryota</taxon>
        <taxon>Fungi</taxon>
        <taxon>Dikarya</taxon>
        <taxon>Ascomycota</taxon>
        <taxon>Pezizomycotina</taxon>
        <taxon>Eurotiomycetes</taxon>
        <taxon>Eurotiomycetidae</taxon>
        <taxon>Eurotiales</taxon>
        <taxon>Aspergillaceae</taxon>
        <taxon>Aspergillus</taxon>
    </lineage>
</organism>
<protein>
    <submittedName>
        <fullName evidence="3">Uncharacterized protein</fullName>
    </submittedName>
</protein>
<dbReference type="RefSeq" id="XP_022392189.1">
    <property type="nucleotide sequence ID" value="XM_022529569.1"/>
</dbReference>
<feature type="region of interest" description="Disordered" evidence="1">
    <location>
        <begin position="1"/>
        <end position="116"/>
    </location>
</feature>
<dbReference type="EMBL" id="LYCR01000015">
    <property type="protein sequence ID" value="OGM48472.1"/>
    <property type="molecule type" value="Genomic_DNA"/>
</dbReference>
<feature type="compositionally biased region" description="Polar residues" evidence="1">
    <location>
        <begin position="1"/>
        <end position="14"/>
    </location>
</feature>
<feature type="transmembrane region" description="Helical" evidence="2">
    <location>
        <begin position="255"/>
        <end position="276"/>
    </location>
</feature>
<feature type="compositionally biased region" description="Low complexity" evidence="1">
    <location>
        <begin position="15"/>
        <end position="31"/>
    </location>
</feature>
<dbReference type="AlphaFoldDB" id="A0A1F8A9P8"/>
<feature type="transmembrane region" description="Helical" evidence="2">
    <location>
        <begin position="217"/>
        <end position="234"/>
    </location>
</feature>
<keyword evidence="2" id="KW-0812">Transmembrane</keyword>
<dbReference type="GeneID" id="34445829"/>
<accession>A0A1F8A9P8</accession>
<evidence type="ECO:0000256" key="1">
    <source>
        <dbReference type="SAM" id="MobiDB-lite"/>
    </source>
</evidence>
<evidence type="ECO:0000313" key="3">
    <source>
        <dbReference type="EMBL" id="OGM48472.1"/>
    </source>
</evidence>
<feature type="compositionally biased region" description="Polar residues" evidence="1">
    <location>
        <begin position="87"/>
        <end position="97"/>
    </location>
</feature>